<feature type="compositionally biased region" description="Basic and acidic residues" evidence="2">
    <location>
        <begin position="242"/>
        <end position="269"/>
    </location>
</feature>
<gene>
    <name evidence="3" type="ORF">DY000_02055305</name>
</gene>
<name>A0ABQ7A610_BRACR</name>
<accession>A0ABQ7A610</accession>
<proteinExistence type="predicted"/>
<sequence length="327" mass="35913">MREKTRLEQTDAALEKEKAKLEEERDVVVETLVKDRQRLRDSRIHEVTRERVKVQTAMADKSTRCFGRVRDHLARLDAFEKAKNLYGQASGTRKCLEVIRDNGTEIPQEMINIFIEHEKIHEAEVARLRLDPLSECDLTLSPLNLPSKFINEEFMATLDPYGSNVSSIGSESASQPISSRKVVEDQSRELAVDVISAPTERVSATEEKSPEKENPETGDILIQEGGTENVGPDDPVLVSDTSYERREDEEGESDRGEKPPSVRPNKEEVTSVVGKGSTSSIPSSGVDLPALVPAQVEGPTVSAAEDPQDPPAPSVLTGNGNDQDSAA</sequence>
<evidence type="ECO:0000313" key="3">
    <source>
        <dbReference type="EMBL" id="KAF3493121.1"/>
    </source>
</evidence>
<keyword evidence="4" id="KW-1185">Reference proteome</keyword>
<evidence type="ECO:0000313" key="4">
    <source>
        <dbReference type="Proteomes" id="UP000266723"/>
    </source>
</evidence>
<comment type="caution">
    <text evidence="3">The sequence shown here is derived from an EMBL/GenBank/DDBJ whole genome shotgun (WGS) entry which is preliminary data.</text>
</comment>
<dbReference type="EMBL" id="QGKV02002055">
    <property type="protein sequence ID" value="KAF3493121.1"/>
    <property type="molecule type" value="Genomic_DNA"/>
</dbReference>
<evidence type="ECO:0000256" key="1">
    <source>
        <dbReference type="SAM" id="Coils"/>
    </source>
</evidence>
<feature type="compositionally biased region" description="Basic and acidic residues" evidence="2">
    <location>
        <begin position="203"/>
        <end position="215"/>
    </location>
</feature>
<feature type="region of interest" description="Disordered" evidence="2">
    <location>
        <begin position="191"/>
        <end position="327"/>
    </location>
</feature>
<feature type="compositionally biased region" description="Polar residues" evidence="2">
    <location>
        <begin position="166"/>
        <end position="178"/>
    </location>
</feature>
<dbReference type="CDD" id="cd06661">
    <property type="entry name" value="GGCT_like"/>
    <property type="match status" value="1"/>
</dbReference>
<dbReference type="InterPro" id="IPR013024">
    <property type="entry name" value="GGCT-like"/>
</dbReference>
<dbReference type="Proteomes" id="UP000266723">
    <property type="component" value="Unassembled WGS sequence"/>
</dbReference>
<keyword evidence="1" id="KW-0175">Coiled coil</keyword>
<reference evidence="3 4" key="1">
    <citation type="journal article" date="2020" name="BMC Genomics">
        <title>Intraspecific diversification of the crop wild relative Brassica cretica Lam. using demographic model selection.</title>
        <authorList>
            <person name="Kioukis A."/>
            <person name="Michalopoulou V.A."/>
            <person name="Briers L."/>
            <person name="Pirintsos S."/>
            <person name="Studholme D.J."/>
            <person name="Pavlidis P."/>
            <person name="Sarris P.F."/>
        </authorList>
    </citation>
    <scope>NUCLEOTIDE SEQUENCE [LARGE SCALE GENOMIC DNA]</scope>
    <source>
        <strain evidence="4">cv. PFS-1207/04</strain>
    </source>
</reference>
<protein>
    <submittedName>
        <fullName evidence="3">Uncharacterized protein</fullName>
    </submittedName>
</protein>
<organism evidence="3 4">
    <name type="scientific">Brassica cretica</name>
    <name type="common">Mustard</name>
    <dbReference type="NCBI Taxonomy" id="69181"/>
    <lineage>
        <taxon>Eukaryota</taxon>
        <taxon>Viridiplantae</taxon>
        <taxon>Streptophyta</taxon>
        <taxon>Embryophyta</taxon>
        <taxon>Tracheophyta</taxon>
        <taxon>Spermatophyta</taxon>
        <taxon>Magnoliopsida</taxon>
        <taxon>eudicotyledons</taxon>
        <taxon>Gunneridae</taxon>
        <taxon>Pentapetalae</taxon>
        <taxon>rosids</taxon>
        <taxon>malvids</taxon>
        <taxon>Brassicales</taxon>
        <taxon>Brassicaceae</taxon>
        <taxon>Brassiceae</taxon>
        <taxon>Brassica</taxon>
    </lineage>
</organism>
<evidence type="ECO:0000256" key="2">
    <source>
        <dbReference type="SAM" id="MobiDB-lite"/>
    </source>
</evidence>
<feature type="coiled-coil region" evidence="1">
    <location>
        <begin position="4"/>
        <end position="31"/>
    </location>
</feature>
<feature type="compositionally biased region" description="Low complexity" evidence="2">
    <location>
        <begin position="270"/>
        <end position="280"/>
    </location>
</feature>
<feature type="compositionally biased region" description="Polar residues" evidence="2">
    <location>
        <begin position="316"/>
        <end position="327"/>
    </location>
</feature>
<feature type="region of interest" description="Disordered" evidence="2">
    <location>
        <begin position="166"/>
        <end position="185"/>
    </location>
</feature>